<sequence>MSALPVVNPVISGREVDSRDRSTLTGVDGMPLASVGLAPRLLAQAALNRVRAGAADPAPDASVFAKAGELFATAELEGETPEEYGRRVTLATGTPLGAVHRAIEGIRAQLGRIERLNQAELPAPFAEPGFATRWLPRGDLLAAVVPNNHPEPNVTWVRALAMGVSVLVRPGSKDPFTPRRLFAALLAAGTGPDRAALLPGGHEVGEHLLAEADLGLVYGGPAAAERFGARRDVLVRGPGRSKVLVGPAAAQDEGLLGDLVEWIADDGGVRCNNISLVLTSGPVAPLADALAERLAALPVRPVTDPAATLPAMARESGALLAEHLTGMTEGAVDHSTHRYPDGLCGDPGDGSAVMRPLVVSVSEATAPIVGTELGFPFVVVAPWHPRDGTAPLRESLVVSLPDEHAELAERVLREPSVRKVVTGRVRPWTSVPEIPHDGSLAQFLLEPKGLVSAAPES</sequence>
<dbReference type="EMBL" id="JACXYU010000006">
    <property type="protein sequence ID" value="MBD3932782.1"/>
    <property type="molecule type" value="Genomic_DNA"/>
</dbReference>
<evidence type="ECO:0000313" key="3">
    <source>
        <dbReference type="EMBL" id="MBD3932782.1"/>
    </source>
</evidence>
<keyword evidence="1" id="KW-0560">Oxidoreductase</keyword>
<dbReference type="InterPro" id="IPR015590">
    <property type="entry name" value="Aldehyde_DH_dom"/>
</dbReference>
<evidence type="ECO:0000259" key="2">
    <source>
        <dbReference type="Pfam" id="PF00171"/>
    </source>
</evidence>
<protein>
    <submittedName>
        <fullName evidence="3">Aldehyde dehydrogenase</fullName>
    </submittedName>
</protein>
<evidence type="ECO:0000256" key="1">
    <source>
        <dbReference type="ARBA" id="ARBA00023002"/>
    </source>
</evidence>
<keyword evidence="4" id="KW-1185">Reference proteome</keyword>
<evidence type="ECO:0000313" key="4">
    <source>
        <dbReference type="Proteomes" id="UP000632289"/>
    </source>
</evidence>
<gene>
    <name evidence="3" type="ORF">IF129_14615</name>
</gene>
<dbReference type="AlphaFoldDB" id="A0A927F1S8"/>
<dbReference type="RefSeq" id="WP_191210070.1">
    <property type="nucleotide sequence ID" value="NZ_BAABKL010000014.1"/>
</dbReference>
<name>A0A927F1S8_9ACTN</name>
<dbReference type="Pfam" id="PF00171">
    <property type="entry name" value="Aldedh"/>
    <property type="match status" value="1"/>
</dbReference>
<dbReference type="Gene3D" id="3.40.605.10">
    <property type="entry name" value="Aldehyde Dehydrogenase, Chain A, domain 1"/>
    <property type="match status" value="1"/>
</dbReference>
<dbReference type="InterPro" id="IPR016163">
    <property type="entry name" value="Ald_DH_C"/>
</dbReference>
<proteinExistence type="predicted"/>
<accession>A0A927F1S8</accession>
<dbReference type="Proteomes" id="UP000632289">
    <property type="component" value="Unassembled WGS sequence"/>
</dbReference>
<dbReference type="InterPro" id="IPR016161">
    <property type="entry name" value="Ald_DH/histidinol_DH"/>
</dbReference>
<dbReference type="GO" id="GO:0016620">
    <property type="term" value="F:oxidoreductase activity, acting on the aldehyde or oxo group of donors, NAD or NADP as acceptor"/>
    <property type="evidence" value="ECO:0007669"/>
    <property type="project" value="InterPro"/>
</dbReference>
<reference evidence="3" key="1">
    <citation type="submission" date="2020-09" db="EMBL/GenBank/DDBJ databases">
        <title>Secondary metabolite and genome analysis of marine Streptomyces chumphonensis KK1-2T.</title>
        <authorList>
            <person name="Phongsopitanun W."/>
            <person name="Kanchanasin P."/>
            <person name="Pittayakhajonwut P."/>
            <person name="Suwanborirux K."/>
            <person name="Tanasupawat S."/>
        </authorList>
    </citation>
    <scope>NUCLEOTIDE SEQUENCE</scope>
    <source>
        <strain evidence="3">KK1-2</strain>
    </source>
</reference>
<comment type="caution">
    <text evidence="3">The sequence shown here is derived from an EMBL/GenBank/DDBJ whole genome shotgun (WGS) entry which is preliminary data.</text>
</comment>
<feature type="domain" description="Aldehyde dehydrogenase" evidence="2">
    <location>
        <begin position="32"/>
        <end position="383"/>
    </location>
</feature>
<dbReference type="InterPro" id="IPR016162">
    <property type="entry name" value="Ald_DH_N"/>
</dbReference>
<dbReference type="Gene3D" id="3.40.309.10">
    <property type="entry name" value="Aldehyde Dehydrogenase, Chain A, domain 2"/>
    <property type="match status" value="1"/>
</dbReference>
<dbReference type="SUPFAM" id="SSF53720">
    <property type="entry name" value="ALDH-like"/>
    <property type="match status" value="1"/>
</dbReference>
<organism evidence="3 4">
    <name type="scientific">Streptomyces chumphonensis</name>
    <dbReference type="NCBI Taxonomy" id="1214925"/>
    <lineage>
        <taxon>Bacteria</taxon>
        <taxon>Bacillati</taxon>
        <taxon>Actinomycetota</taxon>
        <taxon>Actinomycetes</taxon>
        <taxon>Kitasatosporales</taxon>
        <taxon>Streptomycetaceae</taxon>
        <taxon>Streptomyces</taxon>
    </lineage>
</organism>